<dbReference type="SUPFAM" id="SSF54826">
    <property type="entry name" value="Enolase N-terminal domain-like"/>
    <property type="match status" value="1"/>
</dbReference>
<dbReference type="InterPro" id="IPR013341">
    <property type="entry name" value="Mandelate_racemase_N_dom"/>
</dbReference>
<organism evidence="8 9">
    <name type="scientific">Aliidongia dinghuensis</name>
    <dbReference type="NCBI Taxonomy" id="1867774"/>
    <lineage>
        <taxon>Bacteria</taxon>
        <taxon>Pseudomonadati</taxon>
        <taxon>Pseudomonadota</taxon>
        <taxon>Alphaproteobacteria</taxon>
        <taxon>Rhodospirillales</taxon>
        <taxon>Dongiaceae</taxon>
        <taxon>Aliidongia</taxon>
    </lineage>
</organism>
<evidence type="ECO:0000256" key="6">
    <source>
        <dbReference type="RuleBase" id="RU366006"/>
    </source>
</evidence>
<evidence type="ECO:0000256" key="2">
    <source>
        <dbReference type="ARBA" id="ARBA00022723"/>
    </source>
</evidence>
<dbReference type="AlphaFoldDB" id="A0A8J3E467"/>
<keyword evidence="9" id="KW-1185">Reference proteome</keyword>
<comment type="similarity">
    <text evidence="1 6">Belongs to the mandelate racemase/muconate lactonizing enzyme family.</text>
</comment>
<dbReference type="PANTHER" id="PTHR48080">
    <property type="entry name" value="D-GALACTONATE DEHYDRATASE-RELATED"/>
    <property type="match status" value="1"/>
</dbReference>
<dbReference type="PANTHER" id="PTHR48080:SF3">
    <property type="entry name" value="ENOLASE SUPERFAMILY MEMBER DDB_G0284701"/>
    <property type="match status" value="1"/>
</dbReference>
<dbReference type="InterPro" id="IPR029017">
    <property type="entry name" value="Enolase-like_N"/>
</dbReference>
<dbReference type="InterPro" id="IPR034603">
    <property type="entry name" value="Dipeptide_epimerase"/>
</dbReference>
<gene>
    <name evidence="8" type="ORF">GCM10011611_29540</name>
</gene>
<comment type="cofactor">
    <cofactor evidence="5 6">
        <name>Mg(2+)</name>
        <dbReference type="ChEBI" id="CHEBI:18420"/>
    </cofactor>
    <text evidence="5 6">Binds 1 Mg(2+) ion per subunit.</text>
</comment>
<dbReference type="RefSeq" id="WP_189047026.1">
    <property type="nucleotide sequence ID" value="NZ_BMJQ01000007.1"/>
</dbReference>
<evidence type="ECO:0000313" key="9">
    <source>
        <dbReference type="Proteomes" id="UP000646365"/>
    </source>
</evidence>
<proteinExistence type="inferred from homology"/>
<evidence type="ECO:0000313" key="8">
    <source>
        <dbReference type="EMBL" id="GGF21572.1"/>
    </source>
</evidence>
<dbReference type="EMBL" id="BMJQ01000007">
    <property type="protein sequence ID" value="GGF21572.1"/>
    <property type="molecule type" value="Genomic_DNA"/>
</dbReference>
<keyword evidence="3 5" id="KW-0460">Magnesium</keyword>
<dbReference type="InterPro" id="IPR034593">
    <property type="entry name" value="DgoD-like"/>
</dbReference>
<dbReference type="Proteomes" id="UP000646365">
    <property type="component" value="Unassembled WGS sequence"/>
</dbReference>
<dbReference type="InterPro" id="IPR036849">
    <property type="entry name" value="Enolase-like_C_sf"/>
</dbReference>
<dbReference type="CDD" id="cd03319">
    <property type="entry name" value="L-Ala-DL-Glu_epimerase"/>
    <property type="match status" value="1"/>
</dbReference>
<evidence type="ECO:0000259" key="7">
    <source>
        <dbReference type="SMART" id="SM00922"/>
    </source>
</evidence>
<dbReference type="Pfam" id="PF02746">
    <property type="entry name" value="MR_MLE_N"/>
    <property type="match status" value="1"/>
</dbReference>
<name>A0A8J3E467_9PROT</name>
<dbReference type="GO" id="GO:0000287">
    <property type="term" value="F:magnesium ion binding"/>
    <property type="evidence" value="ECO:0007669"/>
    <property type="project" value="UniProtKB-ARBA"/>
</dbReference>
<keyword evidence="2 5" id="KW-0479">Metal-binding</keyword>
<dbReference type="InterPro" id="IPR013342">
    <property type="entry name" value="Mandelate_racemase_C"/>
</dbReference>
<accession>A0A8J3E467</accession>
<feature type="binding site" evidence="5">
    <location>
        <position position="208"/>
    </location>
    <ligand>
        <name>Mg(2+)</name>
        <dbReference type="ChEBI" id="CHEBI:18420"/>
    </ligand>
</feature>
<dbReference type="PROSITE" id="PS00909">
    <property type="entry name" value="MR_MLE_2"/>
    <property type="match status" value="1"/>
</dbReference>
<reference evidence="8" key="1">
    <citation type="journal article" date="2014" name="Int. J. Syst. Evol. Microbiol.">
        <title>Complete genome sequence of Corynebacterium casei LMG S-19264T (=DSM 44701T), isolated from a smear-ripened cheese.</title>
        <authorList>
            <consortium name="US DOE Joint Genome Institute (JGI-PGF)"/>
            <person name="Walter F."/>
            <person name="Albersmeier A."/>
            <person name="Kalinowski J."/>
            <person name="Ruckert C."/>
        </authorList>
    </citation>
    <scope>NUCLEOTIDE SEQUENCE</scope>
    <source>
        <strain evidence="8">CGMCC 1.15725</strain>
    </source>
</reference>
<dbReference type="SMART" id="SM00922">
    <property type="entry name" value="MR_MLE"/>
    <property type="match status" value="1"/>
</dbReference>
<dbReference type="Gene3D" id="3.30.390.10">
    <property type="entry name" value="Enolase-like, N-terminal domain"/>
    <property type="match status" value="1"/>
</dbReference>
<dbReference type="EC" id="5.1.1.-" evidence="6"/>
<dbReference type="GO" id="GO:0016855">
    <property type="term" value="F:racemase and epimerase activity, acting on amino acids and derivatives"/>
    <property type="evidence" value="ECO:0007669"/>
    <property type="project" value="UniProtKB-UniRule"/>
</dbReference>
<dbReference type="Gene3D" id="3.20.20.120">
    <property type="entry name" value="Enolase-like C-terminal domain"/>
    <property type="match status" value="1"/>
</dbReference>
<sequence>MLPRTLIPPERPKVTVRPEQFPLERQADGTRPLAEVVLVEIQDGSKRGRGECVPSAALGETVDAVIAAIEPLADDISTGVITRRSLQRTLPAGAARNAIDLALWDFDAKRSSSSVWQIAGLDVPHRLTTAFTIPHGNAETMGALAGEEAHRPLLKLELDSIHEFDRLLAVKAAAPRARLIIDAHAGWTADSLIRALPTLKEAGVELIEDPFPAEAEAELARFKHEIPICANRTCHDRSSLPALAGRYDVINIELDRTGGLTEALALVEQARDEGFRIKVGCRVGTSISAAAAAIVGQEADWVDLDAPLRLARDRQPGLRFDGSLLYPPSVSLWG</sequence>
<dbReference type="Pfam" id="PF13378">
    <property type="entry name" value="MR_MLE_C"/>
    <property type="match status" value="1"/>
</dbReference>
<feature type="binding site" evidence="5">
    <location>
        <position position="182"/>
    </location>
    <ligand>
        <name>Mg(2+)</name>
        <dbReference type="ChEBI" id="CHEBI:18420"/>
    </ligand>
</feature>
<reference evidence="8" key="2">
    <citation type="submission" date="2020-09" db="EMBL/GenBank/DDBJ databases">
        <authorList>
            <person name="Sun Q."/>
            <person name="Zhou Y."/>
        </authorList>
    </citation>
    <scope>NUCLEOTIDE SEQUENCE</scope>
    <source>
        <strain evidence="8">CGMCC 1.15725</strain>
    </source>
</reference>
<protein>
    <recommendedName>
        <fullName evidence="6">Dipeptide epimerase</fullName>
        <ecNumber evidence="6">5.1.1.-</ecNumber>
    </recommendedName>
</protein>
<evidence type="ECO:0000256" key="3">
    <source>
        <dbReference type="ARBA" id="ARBA00022842"/>
    </source>
</evidence>
<comment type="caution">
    <text evidence="8">The sequence shown here is derived from an EMBL/GenBank/DDBJ whole genome shotgun (WGS) entry which is preliminary data.</text>
</comment>
<evidence type="ECO:0000256" key="4">
    <source>
        <dbReference type="ARBA" id="ARBA00023235"/>
    </source>
</evidence>
<dbReference type="InterPro" id="IPR029065">
    <property type="entry name" value="Enolase_C-like"/>
</dbReference>
<evidence type="ECO:0000256" key="1">
    <source>
        <dbReference type="ARBA" id="ARBA00008031"/>
    </source>
</evidence>
<feature type="domain" description="Mandelate racemase/muconate lactonizing enzyme C-terminal" evidence="7">
    <location>
        <begin position="138"/>
        <end position="229"/>
    </location>
</feature>
<dbReference type="GO" id="GO:0009063">
    <property type="term" value="P:amino acid catabolic process"/>
    <property type="evidence" value="ECO:0007669"/>
    <property type="project" value="InterPro"/>
</dbReference>
<dbReference type="SUPFAM" id="SSF51604">
    <property type="entry name" value="Enolase C-terminal domain-like"/>
    <property type="match status" value="1"/>
</dbReference>
<keyword evidence="4 6" id="KW-0413">Isomerase</keyword>
<dbReference type="InterPro" id="IPR018110">
    <property type="entry name" value="Mandel_Rmase/mucon_lact_enz_CS"/>
</dbReference>
<evidence type="ECO:0000256" key="5">
    <source>
        <dbReference type="PIRSR" id="PIRSR634603-3"/>
    </source>
</evidence>